<dbReference type="EMBL" id="JBBKAR010000004">
    <property type="protein sequence ID" value="MEJ8302739.1"/>
    <property type="molecule type" value="Genomic_DNA"/>
</dbReference>
<accession>A0ACC6P880</accession>
<sequence>MNRKKILIIGIVASGKTTLARRLSAQSGVCWYELDNIVHRRTEEGDGKRTSEEQMDLIRQIDRKGPWIMEGVHRSSYAELYDLADTVIFLDPPLWKRKIRIVRRFVKQKLGLESAHYTPDLKMLKAMFRWTNDFEHNRPQFEAQLARYGNKVLRVKSNRLSHWNRI</sequence>
<organism evidence="1 2">
    <name type="scientific">Saccharibacillus sacchari</name>
    <dbReference type="NCBI Taxonomy" id="456493"/>
    <lineage>
        <taxon>Bacteria</taxon>
        <taxon>Bacillati</taxon>
        <taxon>Bacillota</taxon>
        <taxon>Bacilli</taxon>
        <taxon>Bacillales</taxon>
        <taxon>Paenibacillaceae</taxon>
        <taxon>Saccharibacillus</taxon>
    </lineage>
</organism>
<proteinExistence type="predicted"/>
<evidence type="ECO:0000313" key="2">
    <source>
        <dbReference type="Proteomes" id="UP001380953"/>
    </source>
</evidence>
<dbReference type="Proteomes" id="UP001380953">
    <property type="component" value="Unassembled WGS sequence"/>
</dbReference>
<keyword evidence="2" id="KW-1185">Reference proteome</keyword>
<evidence type="ECO:0000313" key="1">
    <source>
        <dbReference type="EMBL" id="MEJ8302739.1"/>
    </source>
</evidence>
<protein>
    <submittedName>
        <fullName evidence="1">Uncharacterized protein</fullName>
    </submittedName>
</protein>
<comment type="caution">
    <text evidence="1">The sequence shown here is derived from an EMBL/GenBank/DDBJ whole genome shotgun (WGS) entry which is preliminary data.</text>
</comment>
<gene>
    <name evidence="1" type="ORF">WKI47_02285</name>
</gene>
<reference evidence="1" key="1">
    <citation type="submission" date="2024-03" db="EMBL/GenBank/DDBJ databases">
        <title>Whole genome sequecning of epiphytes from Marcgravia umbellata leaves.</title>
        <authorList>
            <person name="Kumar G."/>
            <person name="Savka M.A."/>
        </authorList>
    </citation>
    <scope>NUCLEOTIDE SEQUENCE</scope>
    <source>
        <strain evidence="1">RIT_BL5</strain>
    </source>
</reference>
<name>A0ACC6P880_9BACL</name>